<sequence>MLVEHLHRSCDVFTTLTVAEVKELVERYVPTSNSQTRLRHYIQGRPDFAVSGDAFMPRVAQRFLHDLARDGLVQVVLPRCLSCGDARLLTKTLADGRRVCGRCESAAGRRECAGCGRHRTIMARAAEGGICSSCWRHRPEARKICSRCNRPGLIQERTIDGPVCARCATGTVLPCSSCGQTAKITGYILGGAHCPPCYNQIRRVPLLCRNCGQSRIIAYLDAAGEPCCASCAGVPARFGCRDCGGETDLIGRHCAPCAVRARTLTLITRDNGTVNEVFQPLRDYLIASHRSHTLAAWTKRSASATLIRDLVNDRLTLNHDSLDRATPRRAVEYVRDLLVAVGLLPGRDERLVRAERRVHEAIATASAEHRPLLRRYATWEIVNDLRRRAARSPLSVSAASRARRKIEAADRFLRHLAHSNTDLGSVRQAQLEQFVLDEHIDQNALNSFLRWAHDARLLGNVELVIRQSATPSPGHTQTELLAAITKLSDDGSIPLRARVAGLLVALFGQRLTHLVTLTRAEIDVSELHNSVSIRLGDEPVRLPPVLAQLTLELRDAPRPWLEEPGQGWLFPSMKAGQPVQPSTLGSELNRYGFSAARLRSAARFNLAGKIPLGPLEELTGIGAQSLNRWATTAGRDWSAYIPLRTEP</sequence>
<protein>
    <recommendedName>
        <fullName evidence="4">Site-specific recombinase XerD</fullName>
    </recommendedName>
</protein>
<gene>
    <name evidence="2" type="ORF">C7V51_03250</name>
</gene>
<name>A0AAD1AB74_9MICO</name>
<dbReference type="RefSeq" id="WP_104354197.1">
    <property type="nucleotide sequence ID" value="NZ_CP028130.1"/>
</dbReference>
<dbReference type="GO" id="GO:0003677">
    <property type="term" value="F:DNA binding"/>
    <property type="evidence" value="ECO:0007669"/>
    <property type="project" value="InterPro"/>
</dbReference>
<dbReference type="Proteomes" id="UP000283946">
    <property type="component" value="Chromosome"/>
</dbReference>
<evidence type="ECO:0000313" key="3">
    <source>
        <dbReference type="Proteomes" id="UP000283946"/>
    </source>
</evidence>
<keyword evidence="1" id="KW-0233">DNA recombination</keyword>
<accession>A0AAD1AB74</accession>
<dbReference type="SUPFAM" id="SSF56349">
    <property type="entry name" value="DNA breaking-rejoining enzymes"/>
    <property type="match status" value="1"/>
</dbReference>
<proteinExistence type="predicted"/>
<dbReference type="GO" id="GO:0006310">
    <property type="term" value="P:DNA recombination"/>
    <property type="evidence" value="ECO:0007669"/>
    <property type="project" value="UniProtKB-KW"/>
</dbReference>
<dbReference type="GO" id="GO:0015074">
    <property type="term" value="P:DNA integration"/>
    <property type="evidence" value="ECO:0007669"/>
    <property type="project" value="InterPro"/>
</dbReference>
<organism evidence="2 3">
    <name type="scientific">Rathayibacter iranicus</name>
    <dbReference type="NCBI Taxonomy" id="59737"/>
    <lineage>
        <taxon>Bacteria</taxon>
        <taxon>Bacillati</taxon>
        <taxon>Actinomycetota</taxon>
        <taxon>Actinomycetes</taxon>
        <taxon>Micrococcales</taxon>
        <taxon>Microbacteriaceae</taxon>
        <taxon>Rathayibacter</taxon>
    </lineage>
</organism>
<evidence type="ECO:0000313" key="2">
    <source>
        <dbReference type="EMBL" id="AZZ55011.1"/>
    </source>
</evidence>
<dbReference type="KEGG" id="ria:C7V51_03250"/>
<reference evidence="2 3" key="1">
    <citation type="submission" date="2018-03" db="EMBL/GenBank/DDBJ databases">
        <title>Bacteriophage NCPPB3778 and a type I-E CRISPR drive the evolution of the US Biological Select Agent, Rathayibacter toxicus.</title>
        <authorList>
            <person name="Davis E.W.II."/>
            <person name="Tabima J.F."/>
            <person name="Weisberg A.J."/>
            <person name="Dantas Lopes L."/>
            <person name="Wiseman M.S."/>
            <person name="Wiseman M.S."/>
            <person name="Pupko T."/>
            <person name="Belcher M.S."/>
            <person name="Sechler A.J."/>
            <person name="Tancos M.A."/>
            <person name="Schroeder B.K."/>
            <person name="Murray T.D."/>
            <person name="Luster D.G."/>
            <person name="Schneider W.L."/>
            <person name="Rogers E."/>
            <person name="Andreote F.D."/>
            <person name="Grunwald N.J."/>
            <person name="Putnam M.L."/>
            <person name="Chang J.H."/>
        </authorList>
    </citation>
    <scope>NUCLEOTIDE SEQUENCE [LARGE SCALE GENOMIC DNA]</scope>
    <source>
        <strain evidence="2 3">NCCPB 2253</strain>
    </source>
</reference>
<dbReference type="InterPro" id="IPR013762">
    <property type="entry name" value="Integrase-like_cat_sf"/>
</dbReference>
<evidence type="ECO:0008006" key="4">
    <source>
        <dbReference type="Google" id="ProtNLM"/>
    </source>
</evidence>
<evidence type="ECO:0000256" key="1">
    <source>
        <dbReference type="ARBA" id="ARBA00023172"/>
    </source>
</evidence>
<dbReference type="Gene3D" id="1.10.443.10">
    <property type="entry name" value="Intergrase catalytic core"/>
    <property type="match status" value="1"/>
</dbReference>
<dbReference type="EMBL" id="CP028130">
    <property type="protein sequence ID" value="AZZ55011.1"/>
    <property type="molecule type" value="Genomic_DNA"/>
</dbReference>
<dbReference type="AlphaFoldDB" id="A0AAD1AB74"/>
<dbReference type="InterPro" id="IPR011010">
    <property type="entry name" value="DNA_brk_join_enz"/>
</dbReference>